<keyword evidence="3" id="KW-1185">Reference proteome</keyword>
<organism evidence="2 3">
    <name type="scientific">Hoyosella altamirensis</name>
    <dbReference type="NCBI Taxonomy" id="616997"/>
    <lineage>
        <taxon>Bacteria</taxon>
        <taxon>Bacillati</taxon>
        <taxon>Actinomycetota</taxon>
        <taxon>Actinomycetes</taxon>
        <taxon>Mycobacteriales</taxon>
        <taxon>Hoyosellaceae</taxon>
        <taxon>Hoyosella</taxon>
    </lineage>
</organism>
<dbReference type="Pfam" id="PF04954">
    <property type="entry name" value="SIP"/>
    <property type="match status" value="1"/>
</dbReference>
<dbReference type="Proteomes" id="UP000567922">
    <property type="component" value="Unassembled WGS sequence"/>
</dbReference>
<feature type="domain" description="SIP-like Rossmann fold" evidence="1">
    <location>
        <begin position="7"/>
        <end position="94"/>
    </location>
</feature>
<name>A0A839RKN1_9ACTN</name>
<proteinExistence type="predicted"/>
<dbReference type="InterPro" id="IPR039261">
    <property type="entry name" value="FNR_nucleotide-bd"/>
</dbReference>
<protein>
    <submittedName>
        <fullName evidence="2">NADPH-dependent ferric siderophore reductase</fullName>
    </submittedName>
</protein>
<evidence type="ECO:0000313" key="3">
    <source>
        <dbReference type="Proteomes" id="UP000567922"/>
    </source>
</evidence>
<dbReference type="OrthoDB" id="3291337at2"/>
<dbReference type="PANTHER" id="PTHR30157">
    <property type="entry name" value="FERRIC REDUCTASE, NADPH-DEPENDENT"/>
    <property type="match status" value="1"/>
</dbReference>
<dbReference type="InterPro" id="IPR007037">
    <property type="entry name" value="SIP_rossman_dom"/>
</dbReference>
<dbReference type="InterPro" id="IPR039374">
    <property type="entry name" value="SIP_fam"/>
</dbReference>
<comment type="caution">
    <text evidence="2">The sequence shown here is derived from an EMBL/GenBank/DDBJ whole genome shotgun (WGS) entry which is preliminary data.</text>
</comment>
<gene>
    <name evidence="2" type="ORF">FHU29_001381</name>
</gene>
<dbReference type="PANTHER" id="PTHR30157:SF0">
    <property type="entry name" value="NADPH-DEPENDENT FERRIC-CHELATE REDUCTASE"/>
    <property type="match status" value="1"/>
</dbReference>
<dbReference type="Gene3D" id="3.40.50.80">
    <property type="entry name" value="Nucleotide-binding domain of ferredoxin-NADP reductase (FNR) module"/>
    <property type="match status" value="1"/>
</dbReference>
<evidence type="ECO:0000259" key="1">
    <source>
        <dbReference type="Pfam" id="PF04954"/>
    </source>
</evidence>
<sequence>MAKRNNLKTIALVETEHSDDARNPPAMHDLHLTWLARETDDLSILDTLAHVSLPNDPCYAFIAGGQKLVSSIRRHLVNERGLPKDAVTFTGYWR</sequence>
<reference evidence="2 3" key="1">
    <citation type="submission" date="2020-08" db="EMBL/GenBank/DDBJ databases">
        <title>Sequencing the genomes of 1000 actinobacteria strains.</title>
        <authorList>
            <person name="Klenk H.-P."/>
        </authorList>
    </citation>
    <scope>NUCLEOTIDE SEQUENCE [LARGE SCALE GENOMIC DNA]</scope>
    <source>
        <strain evidence="2 3">DSM 45258</strain>
    </source>
</reference>
<dbReference type="EMBL" id="JACHWS010000001">
    <property type="protein sequence ID" value="MBB3036947.1"/>
    <property type="molecule type" value="Genomic_DNA"/>
</dbReference>
<dbReference type="AlphaFoldDB" id="A0A839RKN1"/>
<accession>A0A839RKN1</accession>
<dbReference type="RefSeq" id="WP_064442027.1">
    <property type="nucleotide sequence ID" value="NZ_BDDI01000018.1"/>
</dbReference>
<evidence type="ECO:0000313" key="2">
    <source>
        <dbReference type="EMBL" id="MBB3036947.1"/>
    </source>
</evidence>